<feature type="region of interest" description="Disordered" evidence="1">
    <location>
        <begin position="113"/>
        <end position="174"/>
    </location>
</feature>
<feature type="non-terminal residue" evidence="2">
    <location>
        <position position="1"/>
    </location>
</feature>
<sequence>FQPNDRSDVNACFHPAGYECSINHAKNSNDRTTVNESCAAVTARSMILTLKVTDAFSPRSVSKALTRATSVPGGCSSLTLTTSPCGSTISGELSFTSNTVTFRGTLAALDGMARKSHEEYRGAAREKGGGEEDEEKEEEGGTRDEEKEEGKGGEGGKDAKEKKKRKKKKKREKK</sequence>
<evidence type="ECO:0000313" key="3">
    <source>
        <dbReference type="Proteomes" id="UP000752696"/>
    </source>
</evidence>
<keyword evidence="3" id="KW-1185">Reference proteome</keyword>
<organism evidence="2 3">
    <name type="scientific">Heterotrigona itama</name>
    <dbReference type="NCBI Taxonomy" id="395501"/>
    <lineage>
        <taxon>Eukaryota</taxon>
        <taxon>Metazoa</taxon>
        <taxon>Ecdysozoa</taxon>
        <taxon>Arthropoda</taxon>
        <taxon>Hexapoda</taxon>
        <taxon>Insecta</taxon>
        <taxon>Pterygota</taxon>
        <taxon>Neoptera</taxon>
        <taxon>Endopterygota</taxon>
        <taxon>Hymenoptera</taxon>
        <taxon>Apocrita</taxon>
        <taxon>Aculeata</taxon>
        <taxon>Apoidea</taxon>
        <taxon>Anthophila</taxon>
        <taxon>Apidae</taxon>
        <taxon>Heterotrigona</taxon>
    </lineage>
</organism>
<feature type="compositionally biased region" description="Basic and acidic residues" evidence="1">
    <location>
        <begin position="113"/>
        <end position="130"/>
    </location>
</feature>
<gene>
    <name evidence="2" type="ORF">MHI_LOCUS693825</name>
</gene>
<dbReference type="EMBL" id="CAJDYZ010009645">
    <property type="protein sequence ID" value="CAD1476909.1"/>
    <property type="molecule type" value="Genomic_DNA"/>
</dbReference>
<reference evidence="2" key="1">
    <citation type="submission" date="2020-07" db="EMBL/GenBank/DDBJ databases">
        <authorList>
            <person name="Nazaruddin N."/>
        </authorList>
    </citation>
    <scope>NUCLEOTIDE SEQUENCE</scope>
</reference>
<feature type="compositionally biased region" description="Basic residues" evidence="1">
    <location>
        <begin position="162"/>
        <end position="174"/>
    </location>
</feature>
<accession>A0A6V7HAU4</accession>
<evidence type="ECO:0000313" key="2">
    <source>
        <dbReference type="EMBL" id="CAD1476909.1"/>
    </source>
</evidence>
<proteinExistence type="predicted"/>
<feature type="compositionally biased region" description="Basic and acidic residues" evidence="1">
    <location>
        <begin position="139"/>
        <end position="161"/>
    </location>
</feature>
<dbReference type="Proteomes" id="UP000752696">
    <property type="component" value="Unassembled WGS sequence"/>
</dbReference>
<name>A0A6V7HAU4_9HYME</name>
<evidence type="ECO:0000256" key="1">
    <source>
        <dbReference type="SAM" id="MobiDB-lite"/>
    </source>
</evidence>
<dbReference type="AlphaFoldDB" id="A0A6V7HAU4"/>
<protein>
    <submittedName>
        <fullName evidence="2">Uncharacterized protein</fullName>
    </submittedName>
</protein>
<comment type="caution">
    <text evidence="2">The sequence shown here is derived from an EMBL/GenBank/DDBJ whole genome shotgun (WGS) entry which is preliminary data.</text>
</comment>